<name>A0ABU6QAA5_9FABA</name>
<keyword evidence="3" id="KW-1185">Reference proteome</keyword>
<accession>A0ABU6QAA5</accession>
<protein>
    <submittedName>
        <fullName evidence="2">Uncharacterized protein</fullName>
    </submittedName>
</protein>
<evidence type="ECO:0000313" key="3">
    <source>
        <dbReference type="Proteomes" id="UP001341840"/>
    </source>
</evidence>
<proteinExistence type="predicted"/>
<feature type="region of interest" description="Disordered" evidence="1">
    <location>
        <begin position="1"/>
        <end position="48"/>
    </location>
</feature>
<dbReference type="EMBL" id="JASCZI010000069">
    <property type="protein sequence ID" value="MED6108184.1"/>
    <property type="molecule type" value="Genomic_DNA"/>
</dbReference>
<feature type="compositionally biased region" description="Polar residues" evidence="1">
    <location>
        <begin position="1"/>
        <end position="14"/>
    </location>
</feature>
<dbReference type="Proteomes" id="UP001341840">
    <property type="component" value="Unassembled WGS sequence"/>
</dbReference>
<reference evidence="2 3" key="1">
    <citation type="journal article" date="2023" name="Plants (Basel)">
        <title>Bridging the Gap: Combining Genomics and Transcriptomics Approaches to Understand Stylosanthes scabra, an Orphan Legume from the Brazilian Caatinga.</title>
        <authorList>
            <person name="Ferreira-Neto J.R.C."/>
            <person name="da Silva M.D."/>
            <person name="Binneck E."/>
            <person name="de Melo N.F."/>
            <person name="da Silva R.H."/>
            <person name="de Melo A.L.T.M."/>
            <person name="Pandolfi V."/>
            <person name="Bustamante F.O."/>
            <person name="Brasileiro-Vidal A.C."/>
            <person name="Benko-Iseppon A.M."/>
        </authorList>
    </citation>
    <scope>NUCLEOTIDE SEQUENCE [LARGE SCALE GENOMIC DNA]</scope>
    <source>
        <tissue evidence="2">Leaves</tissue>
    </source>
</reference>
<organism evidence="2 3">
    <name type="scientific">Stylosanthes scabra</name>
    <dbReference type="NCBI Taxonomy" id="79078"/>
    <lineage>
        <taxon>Eukaryota</taxon>
        <taxon>Viridiplantae</taxon>
        <taxon>Streptophyta</taxon>
        <taxon>Embryophyta</taxon>
        <taxon>Tracheophyta</taxon>
        <taxon>Spermatophyta</taxon>
        <taxon>Magnoliopsida</taxon>
        <taxon>eudicotyledons</taxon>
        <taxon>Gunneridae</taxon>
        <taxon>Pentapetalae</taxon>
        <taxon>rosids</taxon>
        <taxon>fabids</taxon>
        <taxon>Fabales</taxon>
        <taxon>Fabaceae</taxon>
        <taxon>Papilionoideae</taxon>
        <taxon>50 kb inversion clade</taxon>
        <taxon>dalbergioids sensu lato</taxon>
        <taxon>Dalbergieae</taxon>
        <taxon>Pterocarpus clade</taxon>
        <taxon>Stylosanthes</taxon>
    </lineage>
</organism>
<feature type="compositionally biased region" description="Basic and acidic residues" evidence="1">
    <location>
        <begin position="29"/>
        <end position="48"/>
    </location>
</feature>
<evidence type="ECO:0000313" key="2">
    <source>
        <dbReference type="EMBL" id="MED6108184.1"/>
    </source>
</evidence>
<evidence type="ECO:0000256" key="1">
    <source>
        <dbReference type="SAM" id="MobiDB-lite"/>
    </source>
</evidence>
<gene>
    <name evidence="2" type="ORF">PIB30_021130</name>
</gene>
<sequence length="115" mass="13415">MQQPLEESPNQQPPNAIRGSCSVNQPTERINRGKEKMQDNKEDEEKPKMLKIWDDQGWMKILRKPPDIPYTVEFPDEEDNLQGMEQVQGCDGNKEEELALKISHREKGRRPVKCK</sequence>
<comment type="caution">
    <text evidence="2">The sequence shown here is derived from an EMBL/GenBank/DDBJ whole genome shotgun (WGS) entry which is preliminary data.</text>
</comment>